<evidence type="ECO:0000256" key="1">
    <source>
        <dbReference type="SAM" id="MobiDB-lite"/>
    </source>
</evidence>
<evidence type="ECO:0000256" key="2">
    <source>
        <dbReference type="SAM" id="Phobius"/>
    </source>
</evidence>
<keyword evidence="2" id="KW-1133">Transmembrane helix</keyword>
<feature type="compositionally biased region" description="Acidic residues" evidence="1">
    <location>
        <begin position="472"/>
        <end position="482"/>
    </location>
</feature>
<feature type="compositionally biased region" description="Basic residues" evidence="1">
    <location>
        <begin position="389"/>
        <end position="401"/>
    </location>
</feature>
<dbReference type="AlphaFoldDB" id="A0AAD5LGU9"/>
<gene>
    <name evidence="4" type="ORF">P43SY_004054</name>
</gene>
<feature type="region of interest" description="Disordered" evidence="1">
    <location>
        <begin position="371"/>
        <end position="403"/>
    </location>
</feature>
<proteinExistence type="predicted"/>
<protein>
    <recommendedName>
        <fullName evidence="6">K-box domain-containing protein</fullName>
    </recommendedName>
</protein>
<keyword evidence="2" id="KW-0812">Transmembrane</keyword>
<feature type="chain" id="PRO_5041917662" description="K-box domain-containing protein" evidence="3">
    <location>
        <begin position="21"/>
        <end position="559"/>
    </location>
</feature>
<keyword evidence="3" id="KW-0732">Signal</keyword>
<name>A0AAD5LGU9_PYTIN</name>
<dbReference type="Proteomes" id="UP001209570">
    <property type="component" value="Unassembled WGS sequence"/>
</dbReference>
<reference evidence="4" key="1">
    <citation type="submission" date="2021-12" db="EMBL/GenBank/DDBJ databases">
        <title>Prjna785345.</title>
        <authorList>
            <person name="Rujirawat T."/>
            <person name="Krajaejun T."/>
        </authorList>
    </citation>
    <scope>NUCLEOTIDE SEQUENCE</scope>
    <source>
        <strain evidence="4">Pi057C3</strain>
    </source>
</reference>
<evidence type="ECO:0000313" key="4">
    <source>
        <dbReference type="EMBL" id="KAJ0397993.1"/>
    </source>
</evidence>
<evidence type="ECO:0000256" key="3">
    <source>
        <dbReference type="SAM" id="SignalP"/>
    </source>
</evidence>
<feature type="signal peptide" evidence="3">
    <location>
        <begin position="1"/>
        <end position="20"/>
    </location>
</feature>
<feature type="compositionally biased region" description="Basic and acidic residues" evidence="1">
    <location>
        <begin position="111"/>
        <end position="133"/>
    </location>
</feature>
<sequence length="559" mass="61355">MRSMWLPVSSGVAAVTMLMASSTHHTASFSVFGAETAEQRDQLSSPLHALLERFSLLSRVLEATASSSTAAFSASAALSSADLHVGNVTVHRIRYERDPKRTPSAPGRSEAAGEREQSDNAEQRQAAREHDELSDAPEDEQDVALERDGDGDGDGAADVEEEATLVRSLLGRTWLARPSQLTGVVVAWEDHHLAAQARPADQQLCSPVSEAARDQDKCAANARKGSGNARDVSYEVQMWVNGWGFDSVWHPANRRLVTRDPFVVLNDLPQEQEMQFRVRMKVKTMTGLLSGLFASEVDGPWSDTVTLSPSKEHAVEAIVSFLVANKALGLALTVCIGLSIFVILRLVIGSGLDALTLHNERVTTSAALHRTASESTMSTDDEVDERPAVRRSGRRRVRRSHTSMADLEQEISDLQQELADSENEVRRLMMYRGYGIETLSASALDALETELRHALRVVQKQRRNSGFPVFESLEETDDEDGDTMPTETEAIAPSSAHSTTSLDQERDRVLETVFEDDEAHVAEVSKLSHPQSYRKSSSGVEQAATATTLRSIARSLHFW</sequence>
<feature type="region of interest" description="Disordered" evidence="1">
    <location>
        <begin position="94"/>
        <end position="139"/>
    </location>
</feature>
<keyword evidence="2" id="KW-0472">Membrane</keyword>
<feature type="transmembrane region" description="Helical" evidence="2">
    <location>
        <begin position="327"/>
        <end position="348"/>
    </location>
</feature>
<evidence type="ECO:0008006" key="6">
    <source>
        <dbReference type="Google" id="ProtNLM"/>
    </source>
</evidence>
<keyword evidence="5" id="KW-1185">Reference proteome</keyword>
<evidence type="ECO:0000313" key="5">
    <source>
        <dbReference type="Proteomes" id="UP001209570"/>
    </source>
</evidence>
<comment type="caution">
    <text evidence="4">The sequence shown here is derived from an EMBL/GenBank/DDBJ whole genome shotgun (WGS) entry which is preliminary data.</text>
</comment>
<dbReference type="EMBL" id="JAKCXM010000231">
    <property type="protein sequence ID" value="KAJ0397993.1"/>
    <property type="molecule type" value="Genomic_DNA"/>
</dbReference>
<accession>A0AAD5LGU9</accession>
<feature type="region of interest" description="Disordered" evidence="1">
    <location>
        <begin position="469"/>
        <end position="505"/>
    </location>
</feature>
<organism evidence="4 5">
    <name type="scientific">Pythium insidiosum</name>
    <name type="common">Pythiosis disease agent</name>
    <dbReference type="NCBI Taxonomy" id="114742"/>
    <lineage>
        <taxon>Eukaryota</taxon>
        <taxon>Sar</taxon>
        <taxon>Stramenopiles</taxon>
        <taxon>Oomycota</taxon>
        <taxon>Peronosporomycetes</taxon>
        <taxon>Pythiales</taxon>
        <taxon>Pythiaceae</taxon>
        <taxon>Pythium</taxon>
    </lineage>
</organism>